<proteinExistence type="predicted"/>
<dbReference type="SMART" id="SM00256">
    <property type="entry name" value="FBOX"/>
    <property type="match status" value="4"/>
</dbReference>
<reference evidence="3" key="1">
    <citation type="submission" date="2016-11" db="UniProtKB">
        <authorList>
            <consortium name="WormBaseParasite"/>
        </authorList>
    </citation>
    <scope>IDENTIFICATION</scope>
</reference>
<feature type="domain" description="F-box" evidence="1">
    <location>
        <begin position="889"/>
        <end position="936"/>
    </location>
</feature>
<evidence type="ECO:0000259" key="1">
    <source>
        <dbReference type="PROSITE" id="PS50181"/>
    </source>
</evidence>
<feature type="domain" description="F-box" evidence="1">
    <location>
        <begin position="519"/>
        <end position="566"/>
    </location>
</feature>
<dbReference type="Pfam" id="PF17906">
    <property type="entry name" value="HTH_48"/>
    <property type="match status" value="2"/>
</dbReference>
<dbReference type="Pfam" id="PF01827">
    <property type="entry name" value="FTH"/>
    <property type="match status" value="4"/>
</dbReference>
<organism evidence="2 3">
    <name type="scientific">Caenorhabditis tropicalis</name>
    <dbReference type="NCBI Taxonomy" id="1561998"/>
    <lineage>
        <taxon>Eukaryota</taxon>
        <taxon>Metazoa</taxon>
        <taxon>Ecdysozoa</taxon>
        <taxon>Nematoda</taxon>
        <taxon>Chromadorea</taxon>
        <taxon>Rhabditida</taxon>
        <taxon>Rhabditina</taxon>
        <taxon>Rhabditomorpha</taxon>
        <taxon>Rhabditoidea</taxon>
        <taxon>Rhabditidae</taxon>
        <taxon>Peloderinae</taxon>
        <taxon>Caenorhabditis</taxon>
    </lineage>
</organism>
<dbReference type="PANTHER" id="PTHR23015">
    <property type="entry name" value="UNCHARACTERIZED C.ELEGANS PROTEIN"/>
    <property type="match status" value="1"/>
</dbReference>
<name>A0A1I7UI80_9PELO</name>
<dbReference type="InterPro" id="IPR041426">
    <property type="entry name" value="Mos1_HTH"/>
</dbReference>
<dbReference type="Proteomes" id="UP000095282">
    <property type="component" value="Unplaced"/>
</dbReference>
<feature type="domain" description="F-box" evidence="1">
    <location>
        <begin position="1212"/>
        <end position="1259"/>
    </location>
</feature>
<accession>A0A1I7UI80</accession>
<sequence length="1505" mass="176877">MSKFIENHPSAIEVFIFYKREKKANDEKLNTKLWNLIGKDDKLTRLLDKMTMEDEEAKRKEIRQLVTKNQANLRLCILSDVVDKKPMIESVLNIAKMMGTYDIDGQDFEFWFNRFSSGNWNLDQKTFSDLPIEVLENIVEDLDFSSQMRLRKVSRGLRKIMDERRPSIESIYVVIICRGSHNTRNVSIYKSEESDRYWNGSYNGKDDLKRAFDGMKTIFSNSRFRLKHFYYYNRSSSEENKKLIKILKSLDHEIEIMSLVADFEEDLMIDLLKAIKPGTLEKIEFRGKYEPIHIDGLVQLDQWKQAKSVHFWDVISDFSPRIHHFQHFEVLSVEVESLSIDDILFVKELFTQNDKLKRFKIIVYDKPLESEIVKALGLTKIHFDEEHWRFYGRYKVQMSKFIENHPSAIQVFVFYEREQGKKVLYKKLCGVIGKNKISEEEFNKLFAEAKKMKKREIRKLVVNNQANLRLCILSDVIDKKSMLESIWNIAKIISTFDIDCQDFEFWFNRFSSGNQDLDQKTFSDMPIEVLENIVENSDFPSQARLRNVSHGLRNIVDQVKLSIDQLQCEFLNNGSENTAKLTIHITKEDGLSYYVYERSYNGEDKRAIDDLKIILSNPRLRLRFFHWKNELSSEIGKKLVDILNSLNHKIEIVSLDARLNGDLMIDLLKAVKPETLEDLDFVEKFESIDRLAQLDQWKQAKNVRFWDFISDFSSCSHHFQHFEMVNVYVESISMDDVLCVRKLLIQSDKLKNFNMYSEDKPSIYSVQMSKFIENHPSAIEVWLFYGREKGKSVLYERLCKVIGKSKISKEGFNKVFAKVKNMKQREIRQLVDNDPINLRLCILSVVIDKKSIVESVLSITKMIGTNDIDWQDFEFWFNRFSCGNWNLDQKTFSDMPIEILENVAERLDFPSQMRLRKVSSGLRDVVDQVKLSIDKLSCYFQERYPENSAKLTAYNTNGQKHEYERAWRSHERINFKREFDSIKVLLSNPRLQLAHFKWSNYTSRYTSPGIDAKFFDIINSLNHKIEIVHLDANLNGDLMIDLVKAVKPGTLEHIHCSRDCKPVHIDQLAQLEQWKQAKSVHFHQFLPGLSSCMHHFQHFESVYVVESSKLSNYKDAYEYVATELKSEQQKEKQIKESDESIALIVFYEFLLKKPIGQTFKNIGAALGKDVIQFQQLKLKFDEFGKGKLESVGSFIEPLNDWNKMGLSDGCSFMSYSNFPVDVIKKIIGNLELIDRLRLRKVSHGLRDIVDQVEVATNDLCYEFKCNDSQHIDVFFYTLQYGKRSYTGEDFLERVFKDIETLLKRPRLRLFYFKWNNQLSSEIDKKLISILKMLDHKLEIRDLDASLNGDLMIDLLKAVKPGTLERIRSNGKFNAYDIDRLADLDQWKKATEVNFLKVIPDFSRCIHHFQHFKEVEVTVESLSIDDILLVKKICVQNDKIYSFEIYVEKKPSELEIKEALGLSHFLYKNIYKYYSGQSDIPGSNDYLEVVINEDQVRFFRETKKTN</sequence>
<dbReference type="PANTHER" id="PTHR23015:SF4">
    <property type="entry name" value="DUF38 DOMAIN-CONTAINING PROTEIN-RELATED"/>
    <property type="match status" value="1"/>
</dbReference>
<evidence type="ECO:0000313" key="2">
    <source>
        <dbReference type="Proteomes" id="UP000095282"/>
    </source>
</evidence>
<dbReference type="InterPro" id="IPR002900">
    <property type="entry name" value="DUF38/FTH_CAE_spp"/>
</dbReference>
<dbReference type="InterPro" id="IPR001810">
    <property type="entry name" value="F-box_dom"/>
</dbReference>
<dbReference type="CDD" id="cd22150">
    <property type="entry name" value="F-box_CeFBXA-like"/>
    <property type="match status" value="4"/>
</dbReference>
<dbReference type="InterPro" id="IPR040161">
    <property type="entry name" value="FB224"/>
</dbReference>
<dbReference type="STRING" id="1561998.A0A1I7UI80"/>
<feature type="domain" description="F-box" evidence="1">
    <location>
        <begin position="124"/>
        <end position="175"/>
    </location>
</feature>
<protein>
    <submittedName>
        <fullName evidence="3">F-box domain-containing protein</fullName>
    </submittedName>
</protein>
<keyword evidence="2" id="KW-1185">Reference proteome</keyword>
<dbReference type="Pfam" id="PF00646">
    <property type="entry name" value="F-box"/>
    <property type="match status" value="4"/>
</dbReference>
<evidence type="ECO:0000313" key="3">
    <source>
        <dbReference type="WBParaSite" id="Csp11.Scaffold629.g9586.t2"/>
    </source>
</evidence>
<dbReference type="PROSITE" id="PS50181">
    <property type="entry name" value="FBOX"/>
    <property type="match status" value="4"/>
</dbReference>
<dbReference type="WBParaSite" id="Csp11.Scaffold629.g9586.t2">
    <property type="protein sequence ID" value="Csp11.Scaffold629.g9586.t2"/>
    <property type="gene ID" value="Csp11.Scaffold629.g9586"/>
</dbReference>
<dbReference type="GO" id="GO:0045087">
    <property type="term" value="P:innate immune response"/>
    <property type="evidence" value="ECO:0007669"/>
    <property type="project" value="TreeGrafter"/>
</dbReference>